<sequence>MVIIIALNAIASFSLPSYSMAIAFRIILFGFMILSGLFGLYGIILGYIMINIHIVNLKSIGVPFSVPFAPTFFKDWEDLIFRAPVPVLTKRPEYMKTNDTQSTDRKKN</sequence>
<dbReference type="Proteomes" id="UP000019102">
    <property type="component" value="Unassembled WGS sequence"/>
</dbReference>
<keyword evidence="6" id="KW-1185">Reference proteome</keyword>
<evidence type="ECO:0000256" key="3">
    <source>
        <dbReference type="ARBA" id="ARBA00023136"/>
    </source>
</evidence>
<evidence type="ECO:0000256" key="4">
    <source>
        <dbReference type="SAM" id="Phobius"/>
    </source>
</evidence>
<dbReference type="RefSeq" id="WP_268748290.1">
    <property type="nucleotide sequence ID" value="NZ_BAVS01000004.1"/>
</dbReference>
<evidence type="ECO:0000313" key="6">
    <source>
        <dbReference type="Proteomes" id="UP000019102"/>
    </source>
</evidence>
<dbReference type="AlphaFoldDB" id="W4VG80"/>
<comment type="subcellular location">
    <subcellularLocation>
        <location evidence="1">Membrane</location>
        <topology evidence="1">Multi-pass membrane protein</topology>
    </subcellularLocation>
</comment>
<dbReference type="EMBL" id="BAVS01000004">
    <property type="protein sequence ID" value="GAE92400.1"/>
    <property type="molecule type" value="Genomic_DNA"/>
</dbReference>
<dbReference type="eggNOG" id="COG0697">
    <property type="taxonomic scope" value="Bacteria"/>
</dbReference>
<dbReference type="Pfam" id="PF03323">
    <property type="entry name" value="GerA"/>
    <property type="match status" value="1"/>
</dbReference>
<comment type="caution">
    <text evidence="5">The sequence shown here is derived from an EMBL/GenBank/DDBJ whole genome shotgun (WGS) entry which is preliminary data.</text>
</comment>
<feature type="transmembrane region" description="Helical" evidence="4">
    <location>
        <begin position="31"/>
        <end position="50"/>
    </location>
</feature>
<proteinExistence type="inferred from homology"/>
<organism evidence="5 6">
    <name type="scientific">Gracilibacillus boraciitolerans JCM 21714</name>
    <dbReference type="NCBI Taxonomy" id="1298598"/>
    <lineage>
        <taxon>Bacteria</taxon>
        <taxon>Bacillati</taxon>
        <taxon>Bacillota</taxon>
        <taxon>Bacilli</taxon>
        <taxon>Bacillales</taxon>
        <taxon>Bacillaceae</taxon>
        <taxon>Gracilibacillus</taxon>
    </lineage>
</organism>
<evidence type="ECO:0000313" key="5">
    <source>
        <dbReference type="EMBL" id="GAE92400.1"/>
    </source>
</evidence>
<protein>
    <submittedName>
        <fullName evidence="5">Spore germination protein GerKA</fullName>
    </submittedName>
</protein>
<dbReference type="InterPro" id="IPR004995">
    <property type="entry name" value="Spore_Ger"/>
</dbReference>
<accession>W4VG80</accession>
<keyword evidence="3 4" id="KW-0472">Membrane</keyword>
<evidence type="ECO:0000256" key="1">
    <source>
        <dbReference type="ARBA" id="ARBA00004141"/>
    </source>
</evidence>
<dbReference type="InterPro" id="IPR050768">
    <property type="entry name" value="UPF0353/GerABKA_families"/>
</dbReference>
<dbReference type="GO" id="GO:0009847">
    <property type="term" value="P:spore germination"/>
    <property type="evidence" value="ECO:0007669"/>
    <property type="project" value="InterPro"/>
</dbReference>
<dbReference type="PANTHER" id="PTHR22550">
    <property type="entry name" value="SPORE GERMINATION PROTEIN"/>
    <property type="match status" value="1"/>
</dbReference>
<keyword evidence="4" id="KW-1133">Transmembrane helix</keyword>
<keyword evidence="4" id="KW-0812">Transmembrane</keyword>
<name>W4VG80_9BACI</name>
<reference evidence="5 6" key="1">
    <citation type="journal article" date="2014" name="Genome Announc.">
        <title>Draft Genome Sequence of the Boron-Tolerant and Moderately Halotolerant Bacterium Gracilibacillus boraciitolerans JCM 21714T.</title>
        <authorList>
            <person name="Ahmed I."/>
            <person name="Oshima K."/>
            <person name="Suda W."/>
            <person name="Kitamura K."/>
            <person name="Iida T."/>
            <person name="Ohmori Y."/>
            <person name="Fujiwara T."/>
            <person name="Hattori M."/>
            <person name="Ohkuma M."/>
        </authorList>
    </citation>
    <scope>NUCLEOTIDE SEQUENCE [LARGE SCALE GENOMIC DNA]</scope>
    <source>
        <strain evidence="5 6">JCM 21714</strain>
    </source>
</reference>
<comment type="similarity">
    <text evidence="2">Belongs to the GerABKA family.</text>
</comment>
<dbReference type="STRING" id="1298598.JCM21714_1394"/>
<dbReference type="PANTHER" id="PTHR22550:SF5">
    <property type="entry name" value="LEUCINE ZIPPER PROTEIN 4"/>
    <property type="match status" value="1"/>
</dbReference>
<dbReference type="GO" id="GO:0016020">
    <property type="term" value="C:membrane"/>
    <property type="evidence" value="ECO:0007669"/>
    <property type="project" value="UniProtKB-SubCell"/>
</dbReference>
<evidence type="ECO:0000256" key="2">
    <source>
        <dbReference type="ARBA" id="ARBA00005278"/>
    </source>
</evidence>
<gene>
    <name evidence="5" type="ORF">JCM21714_1394</name>
</gene>